<dbReference type="EMBL" id="CP048711">
    <property type="protein sequence ID" value="QIB67025.1"/>
    <property type="molecule type" value="Genomic_DNA"/>
</dbReference>
<evidence type="ECO:0000256" key="3">
    <source>
        <dbReference type="ARBA" id="ARBA00023163"/>
    </source>
</evidence>
<dbReference type="KEGG" id="kim:G3T16_18130"/>
<sequence>MAETGLDRTDFEILRQLQNNARISNKELARRVGLAPSTTLVRTRQMERAGIIRGYRAEVDMSAVGMGLQALIAVRLKQHTAADVAAFRDYVLELPEVLRLYHVAGADDFLVHVGLQDSNALRDFAMVALTTRPEVAHLETGLIFSCLAPWED</sequence>
<dbReference type="GO" id="GO:0006355">
    <property type="term" value="P:regulation of DNA-templated transcription"/>
    <property type="evidence" value="ECO:0007669"/>
    <property type="project" value="UniProtKB-ARBA"/>
</dbReference>
<dbReference type="AlphaFoldDB" id="A0A6C0U8X7"/>
<dbReference type="GO" id="GO:0043565">
    <property type="term" value="F:sequence-specific DNA binding"/>
    <property type="evidence" value="ECO:0007669"/>
    <property type="project" value="InterPro"/>
</dbReference>
<evidence type="ECO:0000256" key="1">
    <source>
        <dbReference type="ARBA" id="ARBA00023015"/>
    </source>
</evidence>
<dbReference type="Proteomes" id="UP000477680">
    <property type="component" value="Chromosome"/>
</dbReference>
<dbReference type="GO" id="GO:0005829">
    <property type="term" value="C:cytosol"/>
    <property type="evidence" value="ECO:0007669"/>
    <property type="project" value="TreeGrafter"/>
</dbReference>
<dbReference type="CDD" id="cd00090">
    <property type="entry name" value="HTH_ARSR"/>
    <property type="match status" value="1"/>
</dbReference>
<evidence type="ECO:0000259" key="4">
    <source>
        <dbReference type="PROSITE" id="PS50956"/>
    </source>
</evidence>
<name>A0A6C0U8X7_9GAMM</name>
<dbReference type="PRINTS" id="PR00033">
    <property type="entry name" value="HTHASNC"/>
</dbReference>
<accession>A0A6C0U8X7</accession>
<gene>
    <name evidence="5" type="ORF">G3T16_18130</name>
</gene>
<dbReference type="PANTHER" id="PTHR30154">
    <property type="entry name" value="LEUCINE-RESPONSIVE REGULATORY PROTEIN"/>
    <property type="match status" value="1"/>
</dbReference>
<dbReference type="InterPro" id="IPR000485">
    <property type="entry name" value="AsnC-type_HTH_dom"/>
</dbReference>
<evidence type="ECO:0000256" key="2">
    <source>
        <dbReference type="ARBA" id="ARBA00023125"/>
    </source>
</evidence>
<dbReference type="Pfam" id="PF13412">
    <property type="entry name" value="HTH_24"/>
    <property type="match status" value="1"/>
</dbReference>
<keyword evidence="3" id="KW-0804">Transcription</keyword>
<dbReference type="Gene3D" id="3.30.70.920">
    <property type="match status" value="1"/>
</dbReference>
<evidence type="ECO:0000313" key="6">
    <source>
        <dbReference type="Proteomes" id="UP000477680"/>
    </source>
</evidence>
<dbReference type="InterPro" id="IPR019887">
    <property type="entry name" value="Tscrpt_reg_AsnC/Lrp_C"/>
</dbReference>
<keyword evidence="6" id="KW-1185">Reference proteome</keyword>
<evidence type="ECO:0000313" key="5">
    <source>
        <dbReference type="EMBL" id="QIB67025.1"/>
    </source>
</evidence>
<dbReference type="InterPro" id="IPR011991">
    <property type="entry name" value="ArsR-like_HTH"/>
</dbReference>
<protein>
    <submittedName>
        <fullName evidence="5">Lrp/AsnC family transcriptional regulator</fullName>
    </submittedName>
</protein>
<proteinExistence type="predicted"/>
<dbReference type="PANTHER" id="PTHR30154:SF54">
    <property type="entry name" value="POSSIBLE TRANSCRIPTIONAL REGULATORY PROTEIN (PROBABLY LRP_ASNC-FAMILY)"/>
    <property type="match status" value="1"/>
</dbReference>
<dbReference type="GO" id="GO:0043200">
    <property type="term" value="P:response to amino acid"/>
    <property type="evidence" value="ECO:0007669"/>
    <property type="project" value="TreeGrafter"/>
</dbReference>
<dbReference type="SUPFAM" id="SSF46785">
    <property type="entry name" value="Winged helix' DNA-binding domain"/>
    <property type="match status" value="1"/>
</dbReference>
<dbReference type="Gene3D" id="1.10.10.10">
    <property type="entry name" value="Winged helix-like DNA-binding domain superfamily/Winged helix DNA-binding domain"/>
    <property type="match status" value="1"/>
</dbReference>
<dbReference type="InterPro" id="IPR011008">
    <property type="entry name" value="Dimeric_a/b-barrel"/>
</dbReference>
<dbReference type="Pfam" id="PF01037">
    <property type="entry name" value="AsnC_trans_reg"/>
    <property type="match status" value="1"/>
</dbReference>
<organism evidence="5 6">
    <name type="scientific">Kineobactrum salinum</name>
    <dbReference type="NCBI Taxonomy" id="2708301"/>
    <lineage>
        <taxon>Bacteria</taxon>
        <taxon>Pseudomonadati</taxon>
        <taxon>Pseudomonadota</taxon>
        <taxon>Gammaproteobacteria</taxon>
        <taxon>Cellvibrionales</taxon>
        <taxon>Halieaceae</taxon>
        <taxon>Kineobactrum</taxon>
    </lineage>
</organism>
<reference evidence="5 6" key="1">
    <citation type="submission" date="2020-02" db="EMBL/GenBank/DDBJ databases">
        <title>Genome sequencing for Kineobactrum sp. M2.</title>
        <authorList>
            <person name="Park S.-J."/>
        </authorList>
    </citation>
    <scope>NUCLEOTIDE SEQUENCE [LARGE SCALE GENOMIC DNA]</scope>
    <source>
        <strain evidence="5 6">M2</strain>
    </source>
</reference>
<keyword evidence="2" id="KW-0238">DNA-binding</keyword>
<dbReference type="PROSITE" id="PS50956">
    <property type="entry name" value="HTH_ASNC_2"/>
    <property type="match status" value="1"/>
</dbReference>
<dbReference type="InterPro" id="IPR036388">
    <property type="entry name" value="WH-like_DNA-bd_sf"/>
</dbReference>
<feature type="domain" description="HTH asnC-type" evidence="4">
    <location>
        <begin position="6"/>
        <end position="67"/>
    </location>
</feature>
<dbReference type="SMART" id="SM00344">
    <property type="entry name" value="HTH_ASNC"/>
    <property type="match status" value="1"/>
</dbReference>
<dbReference type="SUPFAM" id="SSF54909">
    <property type="entry name" value="Dimeric alpha+beta barrel"/>
    <property type="match status" value="1"/>
</dbReference>
<dbReference type="InterPro" id="IPR019888">
    <property type="entry name" value="Tscrpt_reg_AsnC-like"/>
</dbReference>
<keyword evidence="1" id="KW-0805">Transcription regulation</keyword>
<dbReference type="InterPro" id="IPR036390">
    <property type="entry name" value="WH_DNA-bd_sf"/>
</dbReference>